<keyword evidence="1" id="KW-0479">Metal-binding</keyword>
<evidence type="ECO:0000259" key="5">
    <source>
        <dbReference type="PROSITE" id="PS50865"/>
    </source>
</evidence>
<dbReference type="PROSITE" id="PS01360">
    <property type="entry name" value="ZF_MYND_1"/>
    <property type="match status" value="1"/>
</dbReference>
<evidence type="ECO:0000256" key="2">
    <source>
        <dbReference type="ARBA" id="ARBA00022771"/>
    </source>
</evidence>
<dbReference type="InterPro" id="IPR002893">
    <property type="entry name" value="Znf_MYND"/>
</dbReference>
<name>A0A7S2Q4V2_9STRA</name>
<dbReference type="GO" id="GO:0008270">
    <property type="term" value="F:zinc ion binding"/>
    <property type="evidence" value="ECO:0007669"/>
    <property type="project" value="UniProtKB-KW"/>
</dbReference>
<organism evidence="6">
    <name type="scientific">Skeletonema marinoi</name>
    <dbReference type="NCBI Taxonomy" id="267567"/>
    <lineage>
        <taxon>Eukaryota</taxon>
        <taxon>Sar</taxon>
        <taxon>Stramenopiles</taxon>
        <taxon>Ochrophyta</taxon>
        <taxon>Bacillariophyta</taxon>
        <taxon>Coscinodiscophyceae</taxon>
        <taxon>Thalassiosirophycidae</taxon>
        <taxon>Thalassiosirales</taxon>
        <taxon>Skeletonemataceae</taxon>
        <taxon>Skeletonema</taxon>
        <taxon>Skeletonema marinoi-dohrnii complex</taxon>
    </lineage>
</organism>
<dbReference type="EMBL" id="HBGZ01033546">
    <property type="protein sequence ID" value="CAD9632690.1"/>
    <property type="molecule type" value="Transcribed_RNA"/>
</dbReference>
<sequence length="208" mass="23526">MEQQRLDDSLFKCNLCGTRQSGSYGQVFDIGTCCHRCSLLSLGGPDMVHMPHCPPVPSDVDPAIIAIQQNRDPVTEEDFDSWVLTLGNQFTGIDRVREIFTGEKLKKWFEIQGDSIDLGFTEEPVTYEVFEACARKHPPSNFECPGISVLTARRVVAAMKALIFCAKCRVACRSNKRCSRCKKTVYCSRDCQRNDWKVHKKTCKEAVH</sequence>
<dbReference type="Pfam" id="PF01753">
    <property type="entry name" value="zf-MYND"/>
    <property type="match status" value="1"/>
</dbReference>
<evidence type="ECO:0000256" key="4">
    <source>
        <dbReference type="PROSITE-ProRule" id="PRU00134"/>
    </source>
</evidence>
<reference evidence="6" key="1">
    <citation type="submission" date="2021-01" db="EMBL/GenBank/DDBJ databases">
        <authorList>
            <person name="Corre E."/>
            <person name="Pelletier E."/>
            <person name="Niang G."/>
            <person name="Scheremetjew M."/>
            <person name="Finn R."/>
            <person name="Kale V."/>
            <person name="Holt S."/>
            <person name="Cochrane G."/>
            <person name="Meng A."/>
            <person name="Brown T."/>
            <person name="Cohen L."/>
        </authorList>
    </citation>
    <scope>NUCLEOTIDE SEQUENCE</scope>
    <source>
        <strain evidence="6">SM1012Den-03</strain>
    </source>
</reference>
<keyword evidence="3" id="KW-0862">Zinc</keyword>
<feature type="domain" description="MYND-type" evidence="5">
    <location>
        <begin position="165"/>
        <end position="203"/>
    </location>
</feature>
<protein>
    <recommendedName>
        <fullName evidence="5">MYND-type domain-containing protein</fullName>
    </recommendedName>
</protein>
<evidence type="ECO:0000313" key="6">
    <source>
        <dbReference type="EMBL" id="CAD9632690.1"/>
    </source>
</evidence>
<keyword evidence="2 4" id="KW-0863">Zinc-finger</keyword>
<proteinExistence type="predicted"/>
<dbReference type="SUPFAM" id="SSF144232">
    <property type="entry name" value="HIT/MYND zinc finger-like"/>
    <property type="match status" value="1"/>
</dbReference>
<dbReference type="AlphaFoldDB" id="A0A7S2Q4V2"/>
<evidence type="ECO:0000256" key="3">
    <source>
        <dbReference type="ARBA" id="ARBA00022833"/>
    </source>
</evidence>
<evidence type="ECO:0000256" key="1">
    <source>
        <dbReference type="ARBA" id="ARBA00022723"/>
    </source>
</evidence>
<gene>
    <name evidence="6" type="ORF">SMAR0320_LOCUS24051</name>
</gene>
<accession>A0A7S2Q4V2</accession>
<dbReference type="Gene3D" id="6.10.140.2220">
    <property type="match status" value="1"/>
</dbReference>
<dbReference type="PROSITE" id="PS50865">
    <property type="entry name" value="ZF_MYND_2"/>
    <property type="match status" value="1"/>
</dbReference>